<protein>
    <submittedName>
        <fullName evidence="1">Uncharacterized protein</fullName>
    </submittedName>
</protein>
<dbReference type="eggNOG" id="ENOG5032YH8">
    <property type="taxonomic scope" value="Bacteria"/>
</dbReference>
<dbReference type="STRING" id="1192034.CAP_7708"/>
<name>A0A017TET7_9BACT</name>
<keyword evidence="2" id="KW-1185">Reference proteome</keyword>
<evidence type="ECO:0000313" key="1">
    <source>
        <dbReference type="EMBL" id="EYF07759.1"/>
    </source>
</evidence>
<sequence length="325" mass="33047">MKPSAIARDAVRFTQMSALGVVCVVHAGLVARGTGKDADMKSLLGGVVLLSSVVLFAGCSDGGGGSGTGGDGGAGANCGQTGPGGAGGDVGTGGAGGDVGAGGQGGATPDLVFPPDAVVEGKTLGQWGAAWWEWALALPKVTHPFNGGACDQNQTSDAFFLTGNTSGQPETRSCTLPAGKPIFFPLVNTLFQSRFEANCKHDLAFIQDYPLDGYNDIVSASGLSVEVDGVSVPDIEDHEAYTGVFWDRQSAVPSEQLFPAPSGPVGANACGIPVGSLRPTTSTGYWAMLKPLSPGEHTLHVTATLTHVTYGPFTIDMTYNLTVSP</sequence>
<dbReference type="AlphaFoldDB" id="A0A017TET7"/>
<dbReference type="RefSeq" id="WP_044237000.1">
    <property type="nucleotide sequence ID" value="NZ_ASRX01000007.1"/>
</dbReference>
<dbReference type="OrthoDB" id="5511088at2"/>
<dbReference type="Proteomes" id="UP000019678">
    <property type="component" value="Unassembled WGS sequence"/>
</dbReference>
<accession>A0A017TET7</accession>
<gene>
    <name evidence="1" type="ORF">CAP_7708</name>
</gene>
<dbReference type="EMBL" id="ASRX01000007">
    <property type="protein sequence ID" value="EYF07759.1"/>
    <property type="molecule type" value="Genomic_DNA"/>
</dbReference>
<comment type="caution">
    <text evidence="1">The sequence shown here is derived from an EMBL/GenBank/DDBJ whole genome shotgun (WGS) entry which is preliminary data.</text>
</comment>
<organism evidence="1 2">
    <name type="scientific">Chondromyces apiculatus DSM 436</name>
    <dbReference type="NCBI Taxonomy" id="1192034"/>
    <lineage>
        <taxon>Bacteria</taxon>
        <taxon>Pseudomonadati</taxon>
        <taxon>Myxococcota</taxon>
        <taxon>Polyangia</taxon>
        <taxon>Polyangiales</taxon>
        <taxon>Polyangiaceae</taxon>
        <taxon>Chondromyces</taxon>
    </lineage>
</organism>
<evidence type="ECO:0000313" key="2">
    <source>
        <dbReference type="Proteomes" id="UP000019678"/>
    </source>
</evidence>
<proteinExistence type="predicted"/>
<reference evidence="1 2" key="1">
    <citation type="submission" date="2013-05" db="EMBL/GenBank/DDBJ databases">
        <title>Genome assembly of Chondromyces apiculatus DSM 436.</title>
        <authorList>
            <person name="Sharma G."/>
            <person name="Khatri I."/>
            <person name="Kaur C."/>
            <person name="Mayilraj S."/>
            <person name="Subramanian S."/>
        </authorList>
    </citation>
    <scope>NUCLEOTIDE SEQUENCE [LARGE SCALE GENOMIC DNA]</scope>
    <source>
        <strain evidence="1 2">DSM 436</strain>
    </source>
</reference>